<reference evidence="1" key="1">
    <citation type="journal article" date="2012" name="PLoS ONE">
        <title>Gene sets for utilization of primary and secondary nutrition supplies in the distal gut of endangered iberian lynx.</title>
        <authorList>
            <person name="Alcaide M."/>
            <person name="Messina E."/>
            <person name="Richter M."/>
            <person name="Bargiela R."/>
            <person name="Peplies J."/>
            <person name="Huws S.A."/>
            <person name="Newbold C.J."/>
            <person name="Golyshin P.N."/>
            <person name="Simon M.A."/>
            <person name="Lopez G."/>
            <person name="Yakimov M.M."/>
            <person name="Ferrer M."/>
        </authorList>
    </citation>
    <scope>NUCLEOTIDE SEQUENCE</scope>
</reference>
<protein>
    <submittedName>
        <fullName evidence="1">Uncharacterized protein</fullName>
    </submittedName>
</protein>
<sequence length="99" mass="11356">MREIVRQIEAAHRVVHDALYQKMEQRQAKPVGAGLAARRQTDVAYRHFIEVVRLEMLTLPEALAASVESWNTTVKHYRTSLHIRQGLALRKRNLQLGSA</sequence>
<accession>J9G4I2</accession>
<dbReference type="EMBL" id="AMCI01005141">
    <property type="protein sequence ID" value="EJW96722.1"/>
    <property type="molecule type" value="Genomic_DNA"/>
</dbReference>
<organism evidence="1">
    <name type="scientific">gut metagenome</name>
    <dbReference type="NCBI Taxonomy" id="749906"/>
    <lineage>
        <taxon>unclassified sequences</taxon>
        <taxon>metagenomes</taxon>
        <taxon>organismal metagenomes</taxon>
    </lineage>
</organism>
<comment type="caution">
    <text evidence="1">The sequence shown here is derived from an EMBL/GenBank/DDBJ whole genome shotgun (WGS) entry which is preliminary data.</text>
</comment>
<name>J9G4I2_9ZZZZ</name>
<gene>
    <name evidence="1" type="ORF">EVA_15171</name>
</gene>
<dbReference type="AlphaFoldDB" id="J9G4I2"/>
<proteinExistence type="predicted"/>
<evidence type="ECO:0000313" key="1">
    <source>
        <dbReference type="EMBL" id="EJW96722.1"/>
    </source>
</evidence>